<name>A0AAV7TTH1_PLEWA</name>
<gene>
    <name evidence="1" type="ORF">NDU88_005247</name>
</gene>
<sequence length="110" mass="12889">MGAQLACYQNRIIGERDEYGDMAWKEYDEYRRIKANRLTLGWDEIDIITWLQYMNQLQVKYASLDQAIQLLRELRSGTVMAKSDMESAFWLLPVHPEDFLGFPVRGGLLL</sequence>
<evidence type="ECO:0000313" key="2">
    <source>
        <dbReference type="Proteomes" id="UP001066276"/>
    </source>
</evidence>
<dbReference type="EMBL" id="JANPWB010000006">
    <property type="protein sequence ID" value="KAJ1180019.1"/>
    <property type="molecule type" value="Genomic_DNA"/>
</dbReference>
<accession>A0AAV7TTH1</accession>
<protein>
    <submittedName>
        <fullName evidence="1">Uncharacterized protein</fullName>
    </submittedName>
</protein>
<dbReference type="AlphaFoldDB" id="A0AAV7TTH1"/>
<proteinExistence type="predicted"/>
<organism evidence="1 2">
    <name type="scientific">Pleurodeles waltl</name>
    <name type="common">Iberian ribbed newt</name>
    <dbReference type="NCBI Taxonomy" id="8319"/>
    <lineage>
        <taxon>Eukaryota</taxon>
        <taxon>Metazoa</taxon>
        <taxon>Chordata</taxon>
        <taxon>Craniata</taxon>
        <taxon>Vertebrata</taxon>
        <taxon>Euteleostomi</taxon>
        <taxon>Amphibia</taxon>
        <taxon>Batrachia</taxon>
        <taxon>Caudata</taxon>
        <taxon>Salamandroidea</taxon>
        <taxon>Salamandridae</taxon>
        <taxon>Pleurodelinae</taxon>
        <taxon>Pleurodeles</taxon>
    </lineage>
</organism>
<evidence type="ECO:0000313" key="1">
    <source>
        <dbReference type="EMBL" id="KAJ1180019.1"/>
    </source>
</evidence>
<dbReference type="Proteomes" id="UP001066276">
    <property type="component" value="Chromosome 3_2"/>
</dbReference>
<comment type="caution">
    <text evidence="1">The sequence shown here is derived from an EMBL/GenBank/DDBJ whole genome shotgun (WGS) entry which is preliminary data.</text>
</comment>
<reference evidence="1" key="1">
    <citation type="journal article" date="2022" name="bioRxiv">
        <title>Sequencing and chromosome-scale assembly of the giantPleurodeles waltlgenome.</title>
        <authorList>
            <person name="Brown T."/>
            <person name="Elewa A."/>
            <person name="Iarovenko S."/>
            <person name="Subramanian E."/>
            <person name="Araus A.J."/>
            <person name="Petzold A."/>
            <person name="Susuki M."/>
            <person name="Suzuki K.-i.T."/>
            <person name="Hayashi T."/>
            <person name="Toyoda A."/>
            <person name="Oliveira C."/>
            <person name="Osipova E."/>
            <person name="Leigh N.D."/>
            <person name="Simon A."/>
            <person name="Yun M.H."/>
        </authorList>
    </citation>
    <scope>NUCLEOTIDE SEQUENCE</scope>
    <source>
        <strain evidence="1">20211129_DDA</strain>
        <tissue evidence="1">Liver</tissue>
    </source>
</reference>
<keyword evidence="2" id="KW-1185">Reference proteome</keyword>